<dbReference type="Gene3D" id="1.20.120.550">
    <property type="entry name" value="Membrane associated eicosanoid/glutathione metabolism-like domain"/>
    <property type="match status" value="1"/>
</dbReference>
<protein>
    <submittedName>
        <fullName evidence="1">Unnamed protein product</fullName>
    </submittedName>
</protein>
<dbReference type="OrthoDB" id="193139at2759"/>
<dbReference type="EMBL" id="BSXT01002381">
    <property type="protein sequence ID" value="GMF48580.1"/>
    <property type="molecule type" value="Genomic_DNA"/>
</dbReference>
<comment type="caution">
    <text evidence="1">The sequence shown here is derived from an EMBL/GenBank/DDBJ whole genome shotgun (WGS) entry which is preliminary data.</text>
</comment>
<dbReference type="AlphaFoldDB" id="A0A9W6XZK7"/>
<evidence type="ECO:0000313" key="1">
    <source>
        <dbReference type="EMBL" id="GMF48580.1"/>
    </source>
</evidence>
<keyword evidence="2" id="KW-1185">Reference proteome</keyword>
<dbReference type="InterPro" id="IPR023352">
    <property type="entry name" value="MAPEG-like_dom_sf"/>
</dbReference>
<organism evidence="1 2">
    <name type="scientific">Phytophthora fragariaefolia</name>
    <dbReference type="NCBI Taxonomy" id="1490495"/>
    <lineage>
        <taxon>Eukaryota</taxon>
        <taxon>Sar</taxon>
        <taxon>Stramenopiles</taxon>
        <taxon>Oomycota</taxon>
        <taxon>Peronosporomycetes</taxon>
        <taxon>Peronosporales</taxon>
        <taxon>Peronosporaceae</taxon>
        <taxon>Phytophthora</taxon>
    </lineage>
</organism>
<name>A0A9W6XZK7_9STRA</name>
<gene>
    <name evidence="1" type="ORF">Pfra01_001882900</name>
</gene>
<evidence type="ECO:0000313" key="2">
    <source>
        <dbReference type="Proteomes" id="UP001165121"/>
    </source>
</evidence>
<reference evidence="1" key="1">
    <citation type="submission" date="2023-04" db="EMBL/GenBank/DDBJ databases">
        <title>Phytophthora fragariaefolia NBRC 109709.</title>
        <authorList>
            <person name="Ichikawa N."/>
            <person name="Sato H."/>
            <person name="Tonouchi N."/>
        </authorList>
    </citation>
    <scope>NUCLEOTIDE SEQUENCE</scope>
    <source>
        <strain evidence="1">NBRC 109709</strain>
    </source>
</reference>
<dbReference type="Proteomes" id="UP001165121">
    <property type="component" value="Unassembled WGS sequence"/>
</dbReference>
<accession>A0A9W6XZK7</accession>
<sequence length="138" mass="15568">MQSDATNGDEKHENTRVRSMHVRVVPQVPSSWSQWKKFIIHENSQQLSENGVSAWTRSLMPECGRLLLSAARKGGGHYHERNDLESVPFELLICGAGNLIMTPNVHYRAMIVFTTARCLHAYATTAAMQPRYARSATR</sequence>
<proteinExistence type="predicted"/>